<gene>
    <name evidence="7" type="ORF">Zmor_023958</name>
</gene>
<dbReference type="SUPFAM" id="SSF82171">
    <property type="entry name" value="DPP6 N-terminal domain-like"/>
    <property type="match status" value="1"/>
</dbReference>
<feature type="chain" id="PRO_5041431859" description="Venom dipeptidyl peptidase 4" evidence="4">
    <location>
        <begin position="24"/>
        <end position="767"/>
    </location>
</feature>
<dbReference type="Pfam" id="PF00326">
    <property type="entry name" value="Peptidase_S9"/>
    <property type="match status" value="1"/>
</dbReference>
<dbReference type="SUPFAM" id="SSF53474">
    <property type="entry name" value="alpha/beta-Hydrolases"/>
    <property type="match status" value="1"/>
</dbReference>
<keyword evidence="8" id="KW-1185">Reference proteome</keyword>
<evidence type="ECO:0000313" key="8">
    <source>
        <dbReference type="Proteomes" id="UP001168821"/>
    </source>
</evidence>
<proteinExistence type="inferred from homology"/>
<comment type="similarity">
    <text evidence="1">Belongs to the peptidase S9B family. DPPIV subfamily.</text>
</comment>
<dbReference type="InterPro" id="IPR050278">
    <property type="entry name" value="Serine_Prot_S9B/DPPIV"/>
</dbReference>
<evidence type="ECO:0000259" key="5">
    <source>
        <dbReference type="Pfam" id="PF00326"/>
    </source>
</evidence>
<keyword evidence="4" id="KW-0732">Signal</keyword>
<comment type="caution">
    <text evidence="7">The sequence shown here is derived from an EMBL/GenBank/DDBJ whole genome shotgun (WGS) entry which is preliminary data.</text>
</comment>
<dbReference type="GO" id="GO:0008239">
    <property type="term" value="F:dipeptidyl-peptidase activity"/>
    <property type="evidence" value="ECO:0007669"/>
    <property type="project" value="TreeGrafter"/>
</dbReference>
<dbReference type="InterPro" id="IPR002469">
    <property type="entry name" value="Peptidase_S9B_N"/>
</dbReference>
<dbReference type="EMBL" id="JALNTZ010000007">
    <property type="protein sequence ID" value="KAJ3646368.1"/>
    <property type="molecule type" value="Genomic_DNA"/>
</dbReference>
<dbReference type="InterPro" id="IPR001375">
    <property type="entry name" value="Peptidase_S9_cat"/>
</dbReference>
<dbReference type="AlphaFoldDB" id="A0AA38HZF0"/>
<name>A0AA38HZF0_9CUCU</name>
<reference evidence="7" key="1">
    <citation type="journal article" date="2023" name="G3 (Bethesda)">
        <title>Whole genome assemblies of Zophobas morio and Tenebrio molitor.</title>
        <authorList>
            <person name="Kaur S."/>
            <person name="Stinson S.A."/>
            <person name="diCenzo G.C."/>
        </authorList>
    </citation>
    <scope>NUCLEOTIDE SEQUENCE</scope>
    <source>
        <strain evidence="7">QUZm001</strain>
    </source>
</reference>
<dbReference type="PANTHER" id="PTHR11731">
    <property type="entry name" value="PROTEASE FAMILY S9B,C DIPEPTIDYL-PEPTIDASE IV-RELATED"/>
    <property type="match status" value="1"/>
</dbReference>
<evidence type="ECO:0000256" key="4">
    <source>
        <dbReference type="SAM" id="SignalP"/>
    </source>
</evidence>
<evidence type="ECO:0000256" key="3">
    <source>
        <dbReference type="ARBA" id="ARBA00072929"/>
    </source>
</evidence>
<dbReference type="Proteomes" id="UP001168821">
    <property type="component" value="Unassembled WGS sequence"/>
</dbReference>
<evidence type="ECO:0000256" key="2">
    <source>
        <dbReference type="ARBA" id="ARBA00023180"/>
    </source>
</evidence>
<dbReference type="GO" id="GO:0005886">
    <property type="term" value="C:plasma membrane"/>
    <property type="evidence" value="ECO:0007669"/>
    <property type="project" value="TreeGrafter"/>
</dbReference>
<dbReference type="InterPro" id="IPR029058">
    <property type="entry name" value="AB_hydrolase_fold"/>
</dbReference>
<protein>
    <recommendedName>
        <fullName evidence="3">Venom dipeptidyl peptidase 4</fullName>
    </recommendedName>
</protein>
<feature type="domain" description="Peptidase S9 prolyl oligopeptidase catalytic" evidence="5">
    <location>
        <begin position="552"/>
        <end position="751"/>
    </location>
</feature>
<dbReference type="PANTHER" id="PTHR11731:SF154">
    <property type="entry name" value="VENOM DIPEPTIDYL PEPTIDASE 4-LIKE PROTEIN"/>
    <property type="match status" value="1"/>
</dbReference>
<dbReference type="Gene3D" id="3.40.50.1820">
    <property type="entry name" value="alpha/beta hydrolase"/>
    <property type="match status" value="1"/>
</dbReference>
<dbReference type="GO" id="GO:0008236">
    <property type="term" value="F:serine-type peptidase activity"/>
    <property type="evidence" value="ECO:0007669"/>
    <property type="project" value="InterPro"/>
</dbReference>
<evidence type="ECO:0000313" key="7">
    <source>
        <dbReference type="EMBL" id="KAJ3646368.1"/>
    </source>
</evidence>
<evidence type="ECO:0000259" key="6">
    <source>
        <dbReference type="Pfam" id="PF00930"/>
    </source>
</evidence>
<dbReference type="GO" id="GO:0006508">
    <property type="term" value="P:proteolysis"/>
    <property type="evidence" value="ECO:0007669"/>
    <property type="project" value="InterPro"/>
</dbReference>
<accession>A0AA38HZF0</accession>
<dbReference type="FunFam" id="3.40.50.1820:FF:000003">
    <property type="entry name" value="Dipeptidyl peptidase 4"/>
    <property type="match status" value="1"/>
</dbReference>
<evidence type="ECO:0000256" key="1">
    <source>
        <dbReference type="ARBA" id="ARBA00010036"/>
    </source>
</evidence>
<keyword evidence="2" id="KW-0325">Glycoprotein</keyword>
<organism evidence="7 8">
    <name type="scientific">Zophobas morio</name>
    <dbReference type="NCBI Taxonomy" id="2755281"/>
    <lineage>
        <taxon>Eukaryota</taxon>
        <taxon>Metazoa</taxon>
        <taxon>Ecdysozoa</taxon>
        <taxon>Arthropoda</taxon>
        <taxon>Hexapoda</taxon>
        <taxon>Insecta</taxon>
        <taxon>Pterygota</taxon>
        <taxon>Neoptera</taxon>
        <taxon>Endopterygota</taxon>
        <taxon>Coleoptera</taxon>
        <taxon>Polyphaga</taxon>
        <taxon>Cucujiformia</taxon>
        <taxon>Tenebrionidae</taxon>
        <taxon>Zophobas</taxon>
    </lineage>
</organism>
<dbReference type="Gene3D" id="2.140.10.30">
    <property type="entry name" value="Dipeptidylpeptidase IV, N-terminal domain"/>
    <property type="match status" value="1"/>
</dbReference>
<dbReference type="Pfam" id="PF00930">
    <property type="entry name" value="DPPIV_N"/>
    <property type="match status" value="1"/>
</dbReference>
<sequence length="767" mass="87055">MGLCKAVLVYCFLFLTTEGKSLAKNDQGEPFELNEYLLGTFSTRSFNGSWLTGDSFLYRDLAGDISLFNASDRSSDKFLLRDVLSDYPGASTGVSADRLYILIRYNVQAVFRHSTTALYAIYDIENNEYYDVAGKNQSQYAQWAPQGHGLVYVYLNNLYYLEDPAGEPRALTIDGKPGVLYNGVPDWVYEEEVLGTGSALWFSPNGQQLAFASFDDTNVEEFTYFIYGTPGDMNDQYPKNVTIRYPKVGTTNPVVKIYVASLETGEEVQVPNEIKAIPEKWTQDLDYVLYDIVWITDEEMAILYSNRVQNQAELLRCNKHAECNAEPEATYQEENGWLEPHLPKYNKDGTQKIEILAQAQGNDKFDHIVFTEIETNNVTRLTEGPFYVLSIYGWDEENNLIYFLRSGDNAPYQRYVYVIHIDSQESKCLTCDMTTSRGPCTYASASFSKDLSYVTKICQGPGPYLVEIQSTQDDTDILTWENNQRLVDLLAPKAIPVIKDLRVPVGDGFEANVRLLLPPGLDENDSKKYPAVVNVYGGPNYNQINDAYSSGFQNYIVTNREYIYVYIDGRGSGIDGQNKTFQVYRKLATAEIQDQILAMKWLQENLPYIDANNTGIWGWSYGGFATAWVLVQDTENVFKFGLSVAPVTSFIYYDSIYTERYMGLPDENSGGYNNTDVTRNVEAMRGKLFFLIHGNADDNVHYQQSMLLSKALEEADIQFQQQSYPDENHSLGGVYPHLYHTIDRFWARSFGLPDPPATRIVMPKVED</sequence>
<feature type="domain" description="Dipeptidylpeptidase IV N-terminal" evidence="6">
    <location>
        <begin position="95"/>
        <end position="462"/>
    </location>
</feature>
<feature type="signal peptide" evidence="4">
    <location>
        <begin position="1"/>
        <end position="23"/>
    </location>
</feature>